<gene>
    <name evidence="8" type="ORF">C0Q70_05382</name>
</gene>
<keyword evidence="3" id="KW-0847">Vitamin C</keyword>
<dbReference type="Gene3D" id="2.60.120.620">
    <property type="entry name" value="q2cbj1_9rhob like domain"/>
    <property type="match status" value="1"/>
</dbReference>
<reference evidence="8 9" key="1">
    <citation type="submission" date="2018-04" db="EMBL/GenBank/DDBJ databases">
        <title>The genome of golden apple snail Pomacea canaliculata provides insight into stress tolerance and invasive adaptation.</title>
        <authorList>
            <person name="Liu C."/>
            <person name="Liu B."/>
            <person name="Ren Y."/>
            <person name="Zhang Y."/>
            <person name="Wang H."/>
            <person name="Li S."/>
            <person name="Jiang F."/>
            <person name="Yin L."/>
            <person name="Zhang G."/>
            <person name="Qian W."/>
            <person name="Fan W."/>
        </authorList>
    </citation>
    <scope>NUCLEOTIDE SEQUENCE [LARGE SCALE GENOMIC DNA]</scope>
    <source>
        <strain evidence="8">SZHN2017</strain>
        <tissue evidence="8">Muscle</tissue>
    </source>
</reference>
<dbReference type="EMBL" id="PZQS01000003">
    <property type="protein sequence ID" value="PVD34119.1"/>
    <property type="molecule type" value="Genomic_DNA"/>
</dbReference>
<dbReference type="PANTHER" id="PTHR10869:SF241">
    <property type="entry name" value="FE2OG DIOXYGENASE DOMAIN-CONTAINING PROTEIN"/>
    <property type="match status" value="1"/>
</dbReference>
<keyword evidence="2" id="KW-0479">Metal-binding</keyword>
<dbReference type="Pfam" id="PF13640">
    <property type="entry name" value="2OG-FeII_Oxy_3"/>
    <property type="match status" value="1"/>
</dbReference>
<dbReference type="InterPro" id="IPR045054">
    <property type="entry name" value="P4HA-like"/>
</dbReference>
<dbReference type="InterPro" id="IPR044862">
    <property type="entry name" value="Pro_4_hyd_alph_FE2OG_OXY"/>
</dbReference>
<keyword evidence="9" id="KW-1185">Reference proteome</keyword>
<dbReference type="OrthoDB" id="69177at2759"/>
<dbReference type="SMART" id="SM00702">
    <property type="entry name" value="P4Hc"/>
    <property type="match status" value="1"/>
</dbReference>
<keyword evidence="6" id="KW-0408">Iron</keyword>
<dbReference type="GO" id="GO:0031418">
    <property type="term" value="F:L-ascorbic acid binding"/>
    <property type="evidence" value="ECO:0007669"/>
    <property type="project" value="UniProtKB-KW"/>
</dbReference>
<dbReference type="GO" id="GO:0005506">
    <property type="term" value="F:iron ion binding"/>
    <property type="evidence" value="ECO:0007669"/>
    <property type="project" value="InterPro"/>
</dbReference>
<dbReference type="GO" id="GO:0005783">
    <property type="term" value="C:endoplasmic reticulum"/>
    <property type="evidence" value="ECO:0007669"/>
    <property type="project" value="TreeGrafter"/>
</dbReference>
<dbReference type="GO" id="GO:0004656">
    <property type="term" value="F:procollagen-proline 4-dioxygenase activity"/>
    <property type="evidence" value="ECO:0007669"/>
    <property type="project" value="TreeGrafter"/>
</dbReference>
<dbReference type="AlphaFoldDB" id="A0A2T7PL21"/>
<evidence type="ECO:0000313" key="9">
    <source>
        <dbReference type="Proteomes" id="UP000245119"/>
    </source>
</evidence>
<dbReference type="Proteomes" id="UP000245119">
    <property type="component" value="Linkage Group LG3"/>
</dbReference>
<keyword evidence="5" id="KW-0560">Oxidoreductase</keyword>
<evidence type="ECO:0000256" key="5">
    <source>
        <dbReference type="ARBA" id="ARBA00023002"/>
    </source>
</evidence>
<name>A0A2T7PL21_POMCA</name>
<dbReference type="PROSITE" id="PS51471">
    <property type="entry name" value="FE2OG_OXY"/>
    <property type="match status" value="1"/>
</dbReference>
<organism evidence="8 9">
    <name type="scientific">Pomacea canaliculata</name>
    <name type="common">Golden apple snail</name>
    <dbReference type="NCBI Taxonomy" id="400727"/>
    <lineage>
        <taxon>Eukaryota</taxon>
        <taxon>Metazoa</taxon>
        <taxon>Spiralia</taxon>
        <taxon>Lophotrochozoa</taxon>
        <taxon>Mollusca</taxon>
        <taxon>Gastropoda</taxon>
        <taxon>Caenogastropoda</taxon>
        <taxon>Architaenioglossa</taxon>
        <taxon>Ampullarioidea</taxon>
        <taxon>Ampullariidae</taxon>
        <taxon>Pomacea</taxon>
    </lineage>
</organism>
<dbReference type="SUPFAM" id="SSF51197">
    <property type="entry name" value="Clavaminate synthase-like"/>
    <property type="match status" value="1"/>
</dbReference>
<comment type="cofactor">
    <cofactor evidence="1">
        <name>L-ascorbate</name>
        <dbReference type="ChEBI" id="CHEBI:38290"/>
    </cofactor>
</comment>
<dbReference type="InterPro" id="IPR006620">
    <property type="entry name" value="Pro_4_hyd_alph"/>
</dbReference>
<proteinExistence type="predicted"/>
<evidence type="ECO:0000259" key="7">
    <source>
        <dbReference type="PROSITE" id="PS51471"/>
    </source>
</evidence>
<evidence type="ECO:0000256" key="1">
    <source>
        <dbReference type="ARBA" id="ARBA00001961"/>
    </source>
</evidence>
<protein>
    <recommendedName>
        <fullName evidence="7">Fe2OG dioxygenase domain-containing protein</fullName>
    </recommendedName>
</protein>
<accession>A0A2T7PL21</accession>
<evidence type="ECO:0000256" key="6">
    <source>
        <dbReference type="ARBA" id="ARBA00023004"/>
    </source>
</evidence>
<evidence type="ECO:0000256" key="4">
    <source>
        <dbReference type="ARBA" id="ARBA00022964"/>
    </source>
</evidence>
<keyword evidence="4" id="KW-0223">Dioxygenase</keyword>
<sequence>MFLSKNWKAMANISAAIKKEDLQLPSDQNQRLAFVLHNVLSPEECKQYISQTEEKGYVKALLNIGGGKELLMTDVRNSDRCIIDSVEEALKVWQRIKEYIPQEWDGRAVIGLNERLRFLRYDPGQYFKPHMDGCYSRENGEMSFITIQIYLNDGFEGGSTTFMSLDGRQRLEVVPKAGSVLVFQHNIYHEGSVLKEGRKYSVRTDVMYSPPS</sequence>
<feature type="domain" description="Fe2OG dioxygenase" evidence="7">
    <location>
        <begin position="112"/>
        <end position="208"/>
    </location>
</feature>
<comment type="caution">
    <text evidence="8">The sequence shown here is derived from an EMBL/GenBank/DDBJ whole genome shotgun (WGS) entry which is preliminary data.</text>
</comment>
<evidence type="ECO:0000313" key="8">
    <source>
        <dbReference type="EMBL" id="PVD34119.1"/>
    </source>
</evidence>
<dbReference type="InterPro" id="IPR005123">
    <property type="entry name" value="Oxoglu/Fe-dep_dioxygenase_dom"/>
</dbReference>
<evidence type="ECO:0000256" key="2">
    <source>
        <dbReference type="ARBA" id="ARBA00022723"/>
    </source>
</evidence>
<evidence type="ECO:0000256" key="3">
    <source>
        <dbReference type="ARBA" id="ARBA00022896"/>
    </source>
</evidence>
<dbReference type="PANTHER" id="PTHR10869">
    <property type="entry name" value="PROLYL 4-HYDROXYLASE ALPHA SUBUNIT"/>
    <property type="match status" value="1"/>
</dbReference>